<dbReference type="GO" id="GO:0046982">
    <property type="term" value="F:protein heterodimerization activity"/>
    <property type="evidence" value="ECO:0007669"/>
    <property type="project" value="InterPro"/>
</dbReference>
<sequence length="219" mass="25082">MRRSALQNSDDSDSDLSIAFGAEGVPFCSTTRKQKNCKKQPQDPDAIIEMAENDIIEDYPPNPLMLPSTTTGVCPPEIACPPELECPPEQACPQEPVHSPELVCPSEPACPRRRKQTNPFRRAQRFKREVRQLQRTPNFMIPRLSFGRVVREIMLETSECEPHFRITIGALEALQTATEMFMTQRFQDSYMMTMHRQRVTLELRDMALMAFICKQHGLL</sequence>
<dbReference type="GO" id="GO:0030527">
    <property type="term" value="F:structural constituent of chromatin"/>
    <property type="evidence" value="ECO:0007669"/>
    <property type="project" value="InterPro"/>
</dbReference>
<dbReference type="InterPro" id="IPR009072">
    <property type="entry name" value="Histone-fold"/>
</dbReference>
<dbReference type="SMART" id="SM00428">
    <property type="entry name" value="H3"/>
    <property type="match status" value="1"/>
</dbReference>
<dbReference type="EMBL" id="MF062121">
    <property type="protein sequence ID" value="AVZ23164.1"/>
    <property type="molecule type" value="Genomic_DNA"/>
</dbReference>
<dbReference type="AlphaFoldDB" id="A0A2R4RM07"/>
<protein>
    <submittedName>
        <fullName evidence="3">Cid5</fullName>
    </submittedName>
</protein>
<gene>
    <name evidence="3" type="primary">Cid5</name>
</gene>
<dbReference type="Gene3D" id="1.10.20.10">
    <property type="entry name" value="Histone, subunit A"/>
    <property type="match status" value="1"/>
</dbReference>
<reference evidence="3" key="1">
    <citation type="submission" date="2017-05" db="EMBL/GenBank/DDBJ databases">
        <title>Concomitant duplication of the CenH3 and Cenp-C genes in Drosophila.</title>
        <authorList>
            <person name="Teixeira J.R."/>
            <person name="Dias G.B."/>
            <person name="Svartman M."/>
            <person name="Ruiz A."/>
            <person name="Kuhn G.C.S."/>
        </authorList>
    </citation>
    <scope>NUCLEOTIDE SEQUENCE</scope>
    <source>
        <strain evidence="3">D73C3B</strain>
    </source>
</reference>
<evidence type="ECO:0000256" key="1">
    <source>
        <dbReference type="ARBA" id="ARBA00010343"/>
    </source>
</evidence>
<dbReference type="PANTHER" id="PTHR45810">
    <property type="entry name" value="HISTONE H3.2"/>
    <property type="match status" value="1"/>
</dbReference>
<dbReference type="Pfam" id="PF00125">
    <property type="entry name" value="Histone"/>
    <property type="match status" value="1"/>
</dbReference>
<name>A0A2R4RM07_9MUSC</name>
<dbReference type="InterPro" id="IPR000164">
    <property type="entry name" value="Histone_H3/CENP-A"/>
</dbReference>
<proteinExistence type="inferred from homology"/>
<dbReference type="PANTHER" id="PTHR45810:SF1">
    <property type="entry name" value="HISTONE H3-LIKE CENTROMERIC PROTEIN A"/>
    <property type="match status" value="1"/>
</dbReference>
<dbReference type="GO" id="GO:0003677">
    <property type="term" value="F:DNA binding"/>
    <property type="evidence" value="ECO:0007669"/>
    <property type="project" value="InterPro"/>
</dbReference>
<organism evidence="3">
    <name type="scientific">Drosophila seriema</name>
    <dbReference type="NCBI Taxonomy" id="271509"/>
    <lineage>
        <taxon>Eukaryota</taxon>
        <taxon>Metazoa</taxon>
        <taxon>Ecdysozoa</taxon>
        <taxon>Arthropoda</taxon>
        <taxon>Hexapoda</taxon>
        <taxon>Insecta</taxon>
        <taxon>Pterygota</taxon>
        <taxon>Neoptera</taxon>
        <taxon>Endopterygota</taxon>
        <taxon>Diptera</taxon>
        <taxon>Brachycera</taxon>
        <taxon>Muscomorpha</taxon>
        <taxon>Ephydroidea</taxon>
        <taxon>Drosophilidae</taxon>
        <taxon>Drosophila</taxon>
    </lineage>
</organism>
<accession>A0A2R4RM07</accession>
<comment type="similarity">
    <text evidence="1">Belongs to the histone H3 family.</text>
</comment>
<feature type="domain" description="Core Histone H2A/H2B/H3" evidence="2">
    <location>
        <begin position="127"/>
        <end position="209"/>
    </location>
</feature>
<dbReference type="SMR" id="A0A2R4RM07"/>
<dbReference type="GO" id="GO:0000786">
    <property type="term" value="C:nucleosome"/>
    <property type="evidence" value="ECO:0007669"/>
    <property type="project" value="InterPro"/>
</dbReference>
<dbReference type="SUPFAM" id="SSF47113">
    <property type="entry name" value="Histone-fold"/>
    <property type="match status" value="1"/>
</dbReference>
<dbReference type="InterPro" id="IPR007125">
    <property type="entry name" value="H2A/H2B/H3"/>
</dbReference>
<evidence type="ECO:0000259" key="2">
    <source>
        <dbReference type="Pfam" id="PF00125"/>
    </source>
</evidence>
<evidence type="ECO:0000313" key="3">
    <source>
        <dbReference type="EMBL" id="AVZ23164.1"/>
    </source>
</evidence>